<organism evidence="3 4">
    <name type="scientific">Metabacillus halosaccharovorans</name>
    <dbReference type="NCBI Taxonomy" id="930124"/>
    <lineage>
        <taxon>Bacteria</taxon>
        <taxon>Bacillati</taxon>
        <taxon>Bacillota</taxon>
        <taxon>Bacilli</taxon>
        <taxon>Bacillales</taxon>
        <taxon>Bacillaceae</taxon>
        <taxon>Metabacillus</taxon>
    </lineage>
</organism>
<dbReference type="Gene3D" id="3.20.20.120">
    <property type="entry name" value="Enolase-like C-terminal domain"/>
    <property type="match status" value="1"/>
</dbReference>
<keyword evidence="4" id="KW-1185">Reference proteome</keyword>
<dbReference type="SMART" id="SM00922">
    <property type="entry name" value="MR_MLE"/>
    <property type="match status" value="1"/>
</dbReference>
<dbReference type="Pfam" id="PF13378">
    <property type="entry name" value="MR_MLE_C"/>
    <property type="match status" value="1"/>
</dbReference>
<dbReference type="InterPro" id="IPR034593">
    <property type="entry name" value="DgoD-like"/>
</dbReference>
<dbReference type="SUPFAM" id="SSF51604">
    <property type="entry name" value="Enolase C-terminal domain-like"/>
    <property type="match status" value="1"/>
</dbReference>
<dbReference type="EMBL" id="JAOYEY010000049">
    <property type="protein sequence ID" value="MCV9888141.1"/>
    <property type="molecule type" value="Genomic_DNA"/>
</dbReference>
<accession>A0ABT3DNN3</accession>
<feature type="domain" description="Mandelate racemase/muconate lactonizing enzyme C-terminal" evidence="2">
    <location>
        <begin position="3"/>
        <end position="99"/>
    </location>
</feature>
<dbReference type="InterPro" id="IPR036849">
    <property type="entry name" value="Enolase-like_C_sf"/>
</dbReference>
<sequence length="240" mass="26959">MQSQALEGKARGHRAYKIKVGRGAMHMPLDKGTERDIAIINGVREAVGPEAKIMIDANNGYNLNLIKYVLKATAHSNITWIEEAFHEDPPLLENLKNWIQSEGLNVLVTDGEGDSAAQIVDWAKQGYLDAIQYDILHYGFHNWKNLGRELDKANVYTAPHSYGCVYGNYVLGHLAPLIKGFLFIEWDEINVEGIDGSNYIINEGKVEVPDKPGFGIELDHDFYTKMVEKSGWKRCKKLVG</sequence>
<dbReference type="InterPro" id="IPR029065">
    <property type="entry name" value="Enolase_C-like"/>
</dbReference>
<evidence type="ECO:0000259" key="2">
    <source>
        <dbReference type="SMART" id="SM00922"/>
    </source>
</evidence>
<protein>
    <recommendedName>
        <fullName evidence="2">Mandelate racemase/muconate lactonizing enzyme C-terminal domain-containing protein</fullName>
    </recommendedName>
</protein>
<dbReference type="InterPro" id="IPR013342">
    <property type="entry name" value="Mandelate_racemase_C"/>
</dbReference>
<evidence type="ECO:0000313" key="4">
    <source>
        <dbReference type="Proteomes" id="UP001526147"/>
    </source>
</evidence>
<name>A0ABT3DNN3_9BACI</name>
<proteinExistence type="predicted"/>
<reference evidence="3 4" key="1">
    <citation type="submission" date="2022-10" db="EMBL/GenBank/DDBJ databases">
        <title>Draft genome assembly of moderately radiation resistant bacterium Metabacillus halosaccharovorans.</title>
        <authorList>
            <person name="Pal S."/>
            <person name="Gopinathan A."/>
        </authorList>
    </citation>
    <scope>NUCLEOTIDE SEQUENCE [LARGE SCALE GENOMIC DNA]</scope>
    <source>
        <strain evidence="3 4">VITHBRA001</strain>
    </source>
</reference>
<comment type="caution">
    <text evidence="3">The sequence shown here is derived from an EMBL/GenBank/DDBJ whole genome shotgun (WGS) entry which is preliminary data.</text>
</comment>
<gene>
    <name evidence="3" type="ORF">OIH86_21065</name>
</gene>
<dbReference type="Proteomes" id="UP001526147">
    <property type="component" value="Unassembled WGS sequence"/>
</dbReference>
<evidence type="ECO:0000313" key="3">
    <source>
        <dbReference type="EMBL" id="MCV9888141.1"/>
    </source>
</evidence>
<dbReference type="SFLD" id="SFLDS00001">
    <property type="entry name" value="Enolase"/>
    <property type="match status" value="1"/>
</dbReference>
<keyword evidence="1" id="KW-0479">Metal-binding</keyword>
<dbReference type="PANTHER" id="PTHR48080">
    <property type="entry name" value="D-GALACTONATE DEHYDRATASE-RELATED"/>
    <property type="match status" value="1"/>
</dbReference>
<evidence type="ECO:0000256" key="1">
    <source>
        <dbReference type="ARBA" id="ARBA00022723"/>
    </source>
</evidence>